<gene>
    <name evidence="7" type="ORF">E5225_03455</name>
</gene>
<feature type="transmembrane region" description="Helical" evidence="5">
    <location>
        <begin position="79"/>
        <end position="102"/>
    </location>
</feature>
<evidence type="ECO:0000256" key="3">
    <source>
        <dbReference type="ARBA" id="ARBA00022989"/>
    </source>
</evidence>
<evidence type="ECO:0000256" key="1">
    <source>
        <dbReference type="ARBA" id="ARBA00004141"/>
    </source>
</evidence>
<protein>
    <submittedName>
        <fullName evidence="7">ABC transporter permease</fullName>
    </submittedName>
</protein>
<proteinExistence type="predicted"/>
<name>A0A4P7SGH2_9CELL</name>
<accession>A0A4P7SGH2</accession>
<feature type="transmembrane region" description="Helical" evidence="5">
    <location>
        <begin position="42"/>
        <end position="67"/>
    </location>
</feature>
<feature type="domain" description="ABC-2 type transporter transmembrane" evidence="6">
    <location>
        <begin position="74"/>
        <end position="273"/>
    </location>
</feature>
<feature type="transmembrane region" description="Helical" evidence="5">
    <location>
        <begin position="168"/>
        <end position="192"/>
    </location>
</feature>
<dbReference type="RefSeq" id="WP_135974469.1">
    <property type="nucleotide sequence ID" value="NZ_CP039291.1"/>
</dbReference>
<dbReference type="GO" id="GO:0140359">
    <property type="term" value="F:ABC-type transporter activity"/>
    <property type="evidence" value="ECO:0007669"/>
    <property type="project" value="InterPro"/>
</dbReference>
<evidence type="ECO:0000259" key="6">
    <source>
        <dbReference type="Pfam" id="PF12698"/>
    </source>
</evidence>
<sequence>MTTLTTTVAGPPTRSRVAVHPLTFRRLVAAEWIKLRSLRSTWWTLGVGVVLGVAFAGMQSASISALAREYPDPERVGSVYATAGIPLAMLAFCTFGVLTISGEYGTGQIRSTLAAAPTRVPALLAKLLVTVLAVLAASVVMVAAGWAVAAPSLAHGRMPVDLGDPDDLRIMLGVPLFLATAAALAFAIGALVRSSAAGITVVLGLMLVVENGLGMIPWQPLQAATAYLPTSAGARLVTHDHLGSVITGITSDLPPWTGYGVMLAWALGALAVAAVLLRRRDA</sequence>
<feature type="transmembrane region" description="Helical" evidence="5">
    <location>
        <begin position="123"/>
        <end position="148"/>
    </location>
</feature>
<dbReference type="InterPro" id="IPR013525">
    <property type="entry name" value="ABC2_TM"/>
</dbReference>
<evidence type="ECO:0000313" key="8">
    <source>
        <dbReference type="Proteomes" id="UP000296469"/>
    </source>
</evidence>
<dbReference type="GO" id="GO:0005886">
    <property type="term" value="C:plasma membrane"/>
    <property type="evidence" value="ECO:0007669"/>
    <property type="project" value="UniProtKB-SubCell"/>
</dbReference>
<dbReference type="OrthoDB" id="3297477at2"/>
<reference evidence="7 8" key="1">
    <citation type="submission" date="2019-04" db="EMBL/GenBank/DDBJ databases">
        <title>Isolation and identification of Cellulomonas shaoxiangyii sp. Nov. isolated from feces of the Tibetan antelopes (Pantholops hodgsonii) in the Qinghai-Tibet plateau of China.</title>
        <authorList>
            <person name="Tian Z."/>
        </authorList>
    </citation>
    <scope>NUCLEOTIDE SEQUENCE [LARGE SCALE GENOMIC DNA]</scope>
    <source>
        <strain evidence="7 8">Z28</strain>
    </source>
</reference>
<comment type="subcellular location">
    <subcellularLocation>
        <location evidence="1">Membrane</location>
        <topology evidence="1">Multi-pass membrane protein</topology>
    </subcellularLocation>
</comment>
<feature type="transmembrane region" description="Helical" evidence="5">
    <location>
        <begin position="256"/>
        <end position="277"/>
    </location>
</feature>
<keyword evidence="3 5" id="KW-1133">Transmembrane helix</keyword>
<keyword evidence="4 5" id="KW-0472">Membrane</keyword>
<keyword evidence="8" id="KW-1185">Reference proteome</keyword>
<evidence type="ECO:0000313" key="7">
    <source>
        <dbReference type="EMBL" id="QCB92751.1"/>
    </source>
</evidence>
<dbReference type="EMBL" id="CP039291">
    <property type="protein sequence ID" value="QCB92751.1"/>
    <property type="molecule type" value="Genomic_DNA"/>
</dbReference>
<evidence type="ECO:0000256" key="4">
    <source>
        <dbReference type="ARBA" id="ARBA00023136"/>
    </source>
</evidence>
<dbReference type="AlphaFoldDB" id="A0A4P7SGH2"/>
<evidence type="ECO:0000256" key="5">
    <source>
        <dbReference type="SAM" id="Phobius"/>
    </source>
</evidence>
<evidence type="ECO:0000256" key="2">
    <source>
        <dbReference type="ARBA" id="ARBA00022692"/>
    </source>
</evidence>
<dbReference type="KEGG" id="celz:E5225_03455"/>
<dbReference type="Pfam" id="PF12698">
    <property type="entry name" value="ABC2_membrane_3"/>
    <property type="match status" value="1"/>
</dbReference>
<dbReference type="Proteomes" id="UP000296469">
    <property type="component" value="Chromosome"/>
</dbReference>
<feature type="transmembrane region" description="Helical" evidence="5">
    <location>
        <begin position="199"/>
        <end position="218"/>
    </location>
</feature>
<keyword evidence="2 5" id="KW-0812">Transmembrane</keyword>
<organism evidence="7 8">
    <name type="scientific">Cellulomonas shaoxiangyii</name>
    <dbReference type="NCBI Taxonomy" id="2566013"/>
    <lineage>
        <taxon>Bacteria</taxon>
        <taxon>Bacillati</taxon>
        <taxon>Actinomycetota</taxon>
        <taxon>Actinomycetes</taxon>
        <taxon>Micrococcales</taxon>
        <taxon>Cellulomonadaceae</taxon>
        <taxon>Cellulomonas</taxon>
    </lineage>
</organism>